<keyword evidence="3" id="KW-1185">Reference proteome</keyword>
<proteinExistence type="predicted"/>
<keyword evidence="1" id="KW-0472">Membrane</keyword>
<organism evidence="2 3">
    <name type="scientific">Thalassobacillus hwangdonensis</name>
    <dbReference type="NCBI Taxonomy" id="546108"/>
    <lineage>
        <taxon>Bacteria</taxon>
        <taxon>Bacillati</taxon>
        <taxon>Bacillota</taxon>
        <taxon>Bacilli</taxon>
        <taxon>Bacillales</taxon>
        <taxon>Bacillaceae</taxon>
        <taxon>Thalassobacillus</taxon>
    </lineage>
</organism>
<feature type="transmembrane region" description="Helical" evidence="1">
    <location>
        <begin position="7"/>
        <end position="26"/>
    </location>
</feature>
<evidence type="ECO:0000313" key="2">
    <source>
        <dbReference type="EMBL" id="MFD1020570.1"/>
    </source>
</evidence>
<evidence type="ECO:0008006" key="4">
    <source>
        <dbReference type="Google" id="ProtNLM"/>
    </source>
</evidence>
<sequence>MKKILKIIGSVIIGIIALLFLIGMMMPGDVDVVGADPDHPDNLSLMMDTYITDENYEPEEKEFVRHTMAALNKIDSHEWGRLDEYFTSEAVMETNLREVYMNKEVDPDEIDEIQYEVTNKQFAAFLNEEQVRPIGMNEANGVEWYVFPYDVWVEFKFELERYIKTDDGETYTDKFEVAGNYPPTWRADIQETHWALGALMLREMND</sequence>
<evidence type="ECO:0000256" key="1">
    <source>
        <dbReference type="SAM" id="Phobius"/>
    </source>
</evidence>
<accession>A0ABW3L3J4</accession>
<dbReference type="RefSeq" id="WP_386062416.1">
    <property type="nucleotide sequence ID" value="NZ_JBHTKL010000005.1"/>
</dbReference>
<reference evidence="3" key="1">
    <citation type="journal article" date="2019" name="Int. J. Syst. Evol. Microbiol.">
        <title>The Global Catalogue of Microorganisms (GCM) 10K type strain sequencing project: providing services to taxonomists for standard genome sequencing and annotation.</title>
        <authorList>
            <consortium name="The Broad Institute Genomics Platform"/>
            <consortium name="The Broad Institute Genome Sequencing Center for Infectious Disease"/>
            <person name="Wu L."/>
            <person name="Ma J."/>
        </authorList>
    </citation>
    <scope>NUCLEOTIDE SEQUENCE [LARGE SCALE GENOMIC DNA]</scope>
    <source>
        <strain evidence="3">CCUG 56607</strain>
    </source>
</reference>
<keyword evidence="1" id="KW-1133">Transmembrane helix</keyword>
<evidence type="ECO:0000313" key="3">
    <source>
        <dbReference type="Proteomes" id="UP001596990"/>
    </source>
</evidence>
<keyword evidence="1" id="KW-0812">Transmembrane</keyword>
<protein>
    <recommendedName>
        <fullName evidence="4">Deacetylase PdaC domain-containing protein</fullName>
    </recommendedName>
</protein>
<dbReference type="Proteomes" id="UP001596990">
    <property type="component" value="Unassembled WGS sequence"/>
</dbReference>
<name>A0ABW3L3J4_9BACI</name>
<gene>
    <name evidence="2" type="ORF">ACFQ2J_15380</name>
</gene>
<dbReference type="EMBL" id="JBHTKL010000005">
    <property type="protein sequence ID" value="MFD1020570.1"/>
    <property type="molecule type" value="Genomic_DNA"/>
</dbReference>
<comment type="caution">
    <text evidence="2">The sequence shown here is derived from an EMBL/GenBank/DDBJ whole genome shotgun (WGS) entry which is preliminary data.</text>
</comment>